<evidence type="ECO:0000313" key="3">
    <source>
        <dbReference type="Proteomes" id="UP000070520"/>
    </source>
</evidence>
<feature type="domain" description="Glutamate synthase alpha subunit C-terminal" evidence="1">
    <location>
        <begin position="28"/>
        <end position="184"/>
    </location>
</feature>
<evidence type="ECO:0000313" key="2">
    <source>
        <dbReference type="EMBL" id="KXB00320.1"/>
    </source>
</evidence>
<dbReference type="GO" id="GO:0016491">
    <property type="term" value="F:oxidoreductase activity"/>
    <property type="evidence" value="ECO:0007669"/>
    <property type="project" value="InterPro"/>
</dbReference>
<reference evidence="2 3" key="1">
    <citation type="journal article" date="2016" name="Sci. Rep.">
        <title>Metabolic traits of an uncultured archaeal lineage -MSBL1- from brine pools of the Red Sea.</title>
        <authorList>
            <person name="Mwirichia R."/>
            <person name="Alam I."/>
            <person name="Rashid M."/>
            <person name="Vinu M."/>
            <person name="Ba-Alawi W."/>
            <person name="Anthony Kamau A."/>
            <person name="Kamanda Ngugi D."/>
            <person name="Goker M."/>
            <person name="Klenk H.P."/>
            <person name="Bajic V."/>
            <person name="Stingl U."/>
        </authorList>
    </citation>
    <scope>NUCLEOTIDE SEQUENCE [LARGE SCALE GENOMIC DNA]</scope>
    <source>
        <strain evidence="2">SCGC-AAA261C02</strain>
    </source>
</reference>
<dbReference type="InterPro" id="IPR012061">
    <property type="entry name" value="Glu_synth_lsu_3"/>
</dbReference>
<dbReference type="AlphaFoldDB" id="A0A133V1J0"/>
<evidence type="ECO:0000259" key="1">
    <source>
        <dbReference type="Pfam" id="PF01493"/>
    </source>
</evidence>
<dbReference type="Gene3D" id="2.160.20.60">
    <property type="entry name" value="Glutamate synthase, alpha subunit, C-terminal domain"/>
    <property type="match status" value="1"/>
</dbReference>
<organism evidence="2 3">
    <name type="scientific">candidate division MSBL1 archaeon SCGC-AAA261C02</name>
    <dbReference type="NCBI Taxonomy" id="1698272"/>
    <lineage>
        <taxon>Archaea</taxon>
        <taxon>Methanobacteriati</taxon>
        <taxon>Methanobacteriota</taxon>
        <taxon>candidate division MSBL1</taxon>
    </lineage>
</organism>
<name>A0A133V1J0_9EURY</name>
<dbReference type="PANTHER" id="PTHR39673">
    <property type="entry name" value="TUNGSTEN FORMYLMETHANOFURAN DEHYDROGENASE, SUBUNIT C (FWDC)"/>
    <property type="match status" value="1"/>
</dbReference>
<dbReference type="InterPro" id="IPR002489">
    <property type="entry name" value="Glu_synth_asu_C"/>
</dbReference>
<dbReference type="Pfam" id="PF01493">
    <property type="entry name" value="GXGXG"/>
    <property type="match status" value="1"/>
</dbReference>
<dbReference type="SUPFAM" id="SSF69336">
    <property type="entry name" value="Alpha subunit of glutamate synthase, C-terminal domain"/>
    <property type="match status" value="1"/>
</dbReference>
<gene>
    <name evidence="2" type="ORF">AKJ42_01150</name>
</gene>
<sequence>MSVKVINVEKMETREVNHSLRQLTGKIKVMNPNSAHFIAAGLCKKLEIEIKGSVGYYLGTCMDGPSVHVGGNAGWFSGDNMTNGTIVIEGLSGDGTGQGIYGGLVVVKSDCGSRTGQLMKNGTVVVGGNSGYMTGLYAFGGRIIVCGDVGDSAGESIIGGALYVGGKIKSLGKNARKEKVTAREQESIKKLLRKYDIKPPQEFTKVTSLKRRVYPVDIGEG</sequence>
<comment type="caution">
    <text evidence="2">The sequence shown here is derived from an EMBL/GenBank/DDBJ whole genome shotgun (WGS) entry which is preliminary data.</text>
</comment>
<dbReference type="EMBL" id="LHXW01000007">
    <property type="protein sequence ID" value="KXB00320.1"/>
    <property type="molecule type" value="Genomic_DNA"/>
</dbReference>
<dbReference type="PIRSF" id="PIRSF006519">
    <property type="entry name" value="GOGAT_dom3"/>
    <property type="match status" value="1"/>
</dbReference>
<keyword evidence="3" id="KW-1185">Reference proteome</keyword>
<proteinExistence type="predicted"/>
<dbReference type="PANTHER" id="PTHR39673:SF5">
    <property type="entry name" value="TUNGSTEN-CONTAINING FORMYLMETHANOFURAN DEHYDROGENASE 2 SUBUNIT C"/>
    <property type="match status" value="1"/>
</dbReference>
<dbReference type="CDD" id="cd00504">
    <property type="entry name" value="GXGXG"/>
    <property type="match status" value="1"/>
</dbReference>
<dbReference type="InterPro" id="IPR036485">
    <property type="entry name" value="Glu_synth_asu_C_sf"/>
</dbReference>
<accession>A0A133V1J0</accession>
<protein>
    <submittedName>
        <fullName evidence="2">Tributyrin esterase</fullName>
    </submittedName>
</protein>
<dbReference type="Proteomes" id="UP000070520">
    <property type="component" value="Unassembled WGS sequence"/>
</dbReference>